<dbReference type="InterPro" id="IPR044016">
    <property type="entry name" value="Big_13"/>
</dbReference>
<evidence type="ECO:0000256" key="2">
    <source>
        <dbReference type="SAM" id="MobiDB-lite"/>
    </source>
</evidence>
<dbReference type="PROSITE" id="PS50825">
    <property type="entry name" value="HYR"/>
    <property type="match status" value="3"/>
</dbReference>
<sequence>MKRLLLFFFFCCLLLEAVASPMLFHGSWRWRNDDGSETSATWKGAEKEEIKVSNVNETIRLRIKVNTSAGSNSPSSDNVSIDNRLSYSRNPEGPFTKITSTSTSGEHFVMASGAFVPEGSPTTQQLVLNDGEVFRAGQVITSATPSGSLVFNNESYVKEFEWVLKPTTSVVEGKYYFRVDGIESFEVKPFLTFLADTEAPSIKIKNITVALDANGNATVVPLDFDNGTTDNSGSYTLSFTNSGKICATANENGEVILAAPTGTVITSINFASYGMPDGTCGNFSIGWCHVADSKSIVENLALGKNTVTISASNEVFGDPCGGTVKRLYVEATYGAPAQSITYTCNSLGNQNVTVYATDNSGNTSSEVAEVTIVDNIKPTITAPVAVAVNTDAGKGTASGVVLGNPITADNCSIASTTNDAPSTFPIGNTAVTWTVTDAAGNFATATQTVTVVGMAAPSTPDLLSSSDSGSGNTDNITNDNTPTLEGTALSGATVKLYANGTVVGSTTANSSGAWSVTASTLAEGTYTFTAIAIDGSGSESPASSGLSVTIDTTAPQTTITAGPASVTNAANATFTFTSSETGTFNASVDGSEFTPATSPLSLTGLSEGSHSLQVRAVDVSGNIDATPDTYTWTVDATAPTITGITRSNPMTATTNASTVTYLVAFNEAVTGVDANDFSLTTTGSVTGTISSISGSQKNYQITVSGISGSGNLRLDAKASGTGIKDPAGNVLSTGYSSGEVYTIDTTKPAITSLSVPANSTYRAGQHLDFTVNFDEIVTIGTVDGTPTFGLTIGSTSKEAAYVSGSGSASLIFRYTVQQGEQDMNGIALEVIALNGGTITDAVGNAAVLSLSGMAPSTAGVLVDAIAPTLQTVTIASSNNDITKAKPGDIVTLSLEASKPIALPTVVIAGQPATVTAGSTTAYTATYTLTTADPEGTVSFSITYQDLANNSGTTASSTTNGSSVTFDKTAPVVRAQNITVQLNKSGSATITVAAIVNGSSDNDGIATMTLSKASFDCRNVGTNDVILTVTDLSGNTATATATVTIADLINPTITAPAAVTVNTDTGKSTASNVTLGTPITADNCSGASVTNDAPATFPLGNTTVTWTVTDAAGNKATATQVVTVTDNEKPVPTIATLPTITGECAATVTAPTATDNVAGTVTATTINPTTFTTQGSYSITWTYTDGAGNATTQTQEVIVKDTQAPVVLNIASKTINIPAGFSRNWTMYTHSFVDPLPAGAVVTGITLKYSGRDQNSGGTGQWARMVVSGTHIGSSQYFGYNQDFTINYKGEIPGYVYGGNNYMRMDFDTYPGWTAYFNGGTMTIHYQDAATHAAVLPAVTGECAVTVTTIPKATDNCGGTIVGTTTDLLTYSELGAHTITWSFDDGNGNISTSTQQVIVTDTQKPQVITQNITVELDATGKATITPAMINNGSTDNCSIATDGYSLSKTDFTCAELGVNTVTLTVTDVKGNSETATAIVTIVDPIKPTITAPAAVTVSTDAGKNTASGVALGTPVIIDNCSDVIITNDAAVDFPLGNTTVTWEVTDAAGNKASATQVVTVTDNEKPVPTLATLPTITGQCTAAATAPTATDNVAGTVTGTTSDPTTYTAQGTYTITWTYDDGNGNSSIQTQEVEVKDDTSPIVVTQNLTVQLDATGKATITAAQI</sequence>
<keyword evidence="3" id="KW-0732">Signal</keyword>
<evidence type="ECO:0000313" key="6">
    <source>
        <dbReference type="EMBL" id="MBW3363408.1"/>
    </source>
</evidence>
<feature type="domain" description="HYR" evidence="5">
    <location>
        <begin position="373"/>
        <end position="453"/>
    </location>
</feature>
<evidence type="ECO:0000256" key="1">
    <source>
        <dbReference type="ARBA" id="ARBA00022737"/>
    </source>
</evidence>
<dbReference type="Proteomes" id="UP000774935">
    <property type="component" value="Unassembled WGS sequence"/>
</dbReference>
<dbReference type="Pfam" id="PF19077">
    <property type="entry name" value="Big_13"/>
    <property type="match status" value="1"/>
</dbReference>
<feature type="domain" description="HYR" evidence="5">
    <location>
        <begin position="1045"/>
        <end position="1125"/>
    </location>
</feature>
<keyword evidence="1" id="KW-0677">Repeat</keyword>
<dbReference type="SUPFAM" id="SSF49478">
    <property type="entry name" value="Cna protein B-type domain"/>
    <property type="match status" value="1"/>
</dbReference>
<name>A0ABS6X7E2_9BACT</name>
<dbReference type="PANTHER" id="PTHR24273">
    <property type="entry name" value="FI04643P-RELATED"/>
    <property type="match status" value="1"/>
</dbReference>
<dbReference type="PROSITE" id="PS50228">
    <property type="entry name" value="SUEL_LECTIN"/>
    <property type="match status" value="1"/>
</dbReference>
<reference evidence="6 7" key="1">
    <citation type="submission" date="2021-07" db="EMBL/GenBank/DDBJ databases">
        <authorList>
            <person name="Kim M.K."/>
        </authorList>
    </citation>
    <scope>NUCLEOTIDE SEQUENCE [LARGE SCALE GENOMIC DNA]</scope>
    <source>
        <strain evidence="6 7">HLY7-15</strain>
    </source>
</reference>
<gene>
    <name evidence="6" type="ORF">KYK27_00005</name>
</gene>
<evidence type="ECO:0000256" key="3">
    <source>
        <dbReference type="SAM" id="SignalP"/>
    </source>
</evidence>
<keyword evidence="7" id="KW-1185">Reference proteome</keyword>
<feature type="domain" description="SUEL-type lectin" evidence="4">
    <location>
        <begin position="249"/>
        <end position="331"/>
    </location>
</feature>
<evidence type="ECO:0000259" key="4">
    <source>
        <dbReference type="PROSITE" id="PS50228"/>
    </source>
</evidence>
<feature type="non-terminal residue" evidence="6">
    <location>
        <position position="1664"/>
    </location>
</feature>
<feature type="compositionally biased region" description="Low complexity" evidence="2">
    <location>
        <begin position="460"/>
        <end position="483"/>
    </location>
</feature>
<dbReference type="EMBL" id="JAHWXQ010000001">
    <property type="protein sequence ID" value="MBW3363408.1"/>
    <property type="molecule type" value="Genomic_DNA"/>
</dbReference>
<feature type="region of interest" description="Disordered" evidence="2">
    <location>
        <begin position="460"/>
        <end position="484"/>
    </location>
</feature>
<evidence type="ECO:0000313" key="7">
    <source>
        <dbReference type="Proteomes" id="UP000774935"/>
    </source>
</evidence>
<dbReference type="Pfam" id="PF02494">
    <property type="entry name" value="HYR"/>
    <property type="match status" value="2"/>
</dbReference>
<dbReference type="CDD" id="cd22842">
    <property type="entry name" value="Gal_Rha_Lectin_BGal"/>
    <property type="match status" value="1"/>
</dbReference>
<accession>A0ABS6X7E2</accession>
<dbReference type="Gene3D" id="2.60.40.10">
    <property type="entry name" value="Immunoglobulins"/>
    <property type="match status" value="3"/>
</dbReference>
<protein>
    <submittedName>
        <fullName evidence="6">HYR domain-containing protein</fullName>
    </submittedName>
</protein>
<feature type="chain" id="PRO_5046700804" evidence="3">
    <location>
        <begin position="20"/>
        <end position="1664"/>
    </location>
</feature>
<dbReference type="InterPro" id="IPR003410">
    <property type="entry name" value="HYR_dom"/>
</dbReference>
<dbReference type="Gene3D" id="2.60.120.740">
    <property type="match status" value="1"/>
</dbReference>
<comment type="caution">
    <text evidence="6">The sequence shown here is derived from an EMBL/GenBank/DDBJ whole genome shotgun (WGS) entry which is preliminary data.</text>
</comment>
<feature type="signal peptide" evidence="3">
    <location>
        <begin position="1"/>
        <end position="19"/>
    </location>
</feature>
<dbReference type="InterPro" id="IPR000922">
    <property type="entry name" value="Lectin_gal-bd_dom"/>
</dbReference>
<dbReference type="PANTHER" id="PTHR24273:SF32">
    <property type="entry name" value="HYALIN"/>
    <property type="match status" value="1"/>
</dbReference>
<organism evidence="6 7">
    <name type="scientific">Pontibacter populi</name>
    <dbReference type="NCBI Taxonomy" id="890055"/>
    <lineage>
        <taxon>Bacteria</taxon>
        <taxon>Pseudomonadati</taxon>
        <taxon>Bacteroidota</taxon>
        <taxon>Cytophagia</taxon>
        <taxon>Cytophagales</taxon>
        <taxon>Hymenobacteraceae</taxon>
        <taxon>Pontibacter</taxon>
    </lineage>
</organism>
<dbReference type="Pfam" id="PF02140">
    <property type="entry name" value="SUEL_Lectin"/>
    <property type="match status" value="1"/>
</dbReference>
<proteinExistence type="predicted"/>
<dbReference type="InterPro" id="IPR043159">
    <property type="entry name" value="Lectin_gal-bd_sf"/>
</dbReference>
<dbReference type="RefSeq" id="WP_199108033.1">
    <property type="nucleotide sequence ID" value="NZ_JAHWXQ010000001.1"/>
</dbReference>
<feature type="domain" description="HYR" evidence="5">
    <location>
        <begin position="1481"/>
        <end position="1561"/>
    </location>
</feature>
<dbReference type="InterPro" id="IPR013783">
    <property type="entry name" value="Ig-like_fold"/>
</dbReference>
<evidence type="ECO:0000259" key="5">
    <source>
        <dbReference type="PROSITE" id="PS50825"/>
    </source>
</evidence>